<dbReference type="Proteomes" id="UP001497444">
    <property type="component" value="Chromosome 18"/>
</dbReference>
<gene>
    <name evidence="3" type="ORF">CSSPJE1EN1_LOCUS11828</name>
</gene>
<dbReference type="PANTHER" id="PTHR47192:SF4">
    <property type="entry name" value="THIOREDOXIN-LIKE 3-2, CHLOROPLASTIC"/>
    <property type="match status" value="1"/>
</dbReference>
<dbReference type="InterPro" id="IPR044253">
    <property type="entry name" value="WCRKC1/2"/>
</dbReference>
<protein>
    <recommendedName>
        <fullName evidence="2">Thioredoxin domain-containing protein</fullName>
    </recommendedName>
</protein>
<keyword evidence="4" id="KW-1185">Reference proteome</keyword>
<dbReference type="InterPro" id="IPR013766">
    <property type="entry name" value="Thioredoxin_domain"/>
</dbReference>
<feature type="region of interest" description="Disordered" evidence="1">
    <location>
        <begin position="37"/>
        <end position="58"/>
    </location>
</feature>
<dbReference type="PANTHER" id="PTHR47192">
    <property type="entry name" value="THIOREDOXIN-LIKE 3-2, CHLOROPLASTIC"/>
    <property type="match status" value="1"/>
</dbReference>
<dbReference type="PROSITE" id="PS51352">
    <property type="entry name" value="THIOREDOXIN_2"/>
    <property type="match status" value="1"/>
</dbReference>
<evidence type="ECO:0000259" key="2">
    <source>
        <dbReference type="PROSITE" id="PS51352"/>
    </source>
</evidence>
<dbReference type="SUPFAM" id="SSF52833">
    <property type="entry name" value="Thioredoxin-like"/>
    <property type="match status" value="1"/>
</dbReference>
<dbReference type="CDD" id="cd02947">
    <property type="entry name" value="TRX_family"/>
    <property type="match status" value="1"/>
</dbReference>
<name>A0ABP0WLH4_9BRYO</name>
<evidence type="ECO:0000313" key="4">
    <source>
        <dbReference type="Proteomes" id="UP001497444"/>
    </source>
</evidence>
<evidence type="ECO:0000313" key="3">
    <source>
        <dbReference type="EMBL" id="CAK9266350.1"/>
    </source>
</evidence>
<dbReference type="Gene3D" id="3.40.30.10">
    <property type="entry name" value="Glutaredoxin"/>
    <property type="match status" value="1"/>
</dbReference>
<organism evidence="3 4">
    <name type="scientific">Sphagnum jensenii</name>
    <dbReference type="NCBI Taxonomy" id="128206"/>
    <lineage>
        <taxon>Eukaryota</taxon>
        <taxon>Viridiplantae</taxon>
        <taxon>Streptophyta</taxon>
        <taxon>Embryophyta</taxon>
        <taxon>Bryophyta</taxon>
        <taxon>Sphagnophytina</taxon>
        <taxon>Sphagnopsida</taxon>
        <taxon>Sphagnales</taxon>
        <taxon>Sphagnaceae</taxon>
        <taxon>Sphagnum</taxon>
    </lineage>
</organism>
<proteinExistence type="predicted"/>
<reference evidence="3" key="1">
    <citation type="submission" date="2024-02" db="EMBL/GenBank/DDBJ databases">
        <authorList>
            <consortium name="ELIXIR-Norway"/>
            <consortium name="Elixir Norway"/>
        </authorList>
    </citation>
    <scope>NUCLEOTIDE SEQUENCE</scope>
</reference>
<evidence type="ECO:0000256" key="1">
    <source>
        <dbReference type="SAM" id="MobiDB-lite"/>
    </source>
</evidence>
<dbReference type="EMBL" id="OZ020113">
    <property type="protein sequence ID" value="CAK9266350.1"/>
    <property type="molecule type" value="Genomic_DNA"/>
</dbReference>
<feature type="domain" description="Thioredoxin" evidence="2">
    <location>
        <begin position="181"/>
        <end position="302"/>
    </location>
</feature>
<dbReference type="Pfam" id="PF00085">
    <property type="entry name" value="Thioredoxin"/>
    <property type="match status" value="1"/>
</dbReference>
<feature type="compositionally biased region" description="Low complexity" evidence="1">
    <location>
        <begin position="39"/>
        <end position="58"/>
    </location>
</feature>
<sequence>MALLAATRSSWSSSSSPHLCSICVAASVMVSTSVIARDNNNNNNSSRNNSSNNSRCSSSSSSSVFATRKKNLQLQFLRGSSLLLLQFTARVAGNNIAVIDEVGSSKLHKFSSSTSFVEDKSCCISLQETRISSSSSSSRSNSFCWKQQRSKSRSLRSLRSLGSLRRSRRRIGLPLRVQAFWGRGTEKPTVVEMIPITDEEQFDQLLDSGRPILVEWMAAWCRKCIYLKPKLEKLAAEFHPHIQFYCIDVNAVPSALVKRAGVTKMPTIQLWKDKEKHAEVIGGEKAWLVLDHVREMVSAIKR</sequence>
<accession>A0ABP0WLH4</accession>
<dbReference type="InterPro" id="IPR036249">
    <property type="entry name" value="Thioredoxin-like_sf"/>
</dbReference>